<protein>
    <submittedName>
        <fullName evidence="7">Phage holin family protein</fullName>
    </submittedName>
</protein>
<evidence type="ECO:0000256" key="4">
    <source>
        <dbReference type="ARBA" id="ARBA00023136"/>
    </source>
</evidence>
<feature type="transmembrane region" description="Helical" evidence="6">
    <location>
        <begin position="15"/>
        <end position="39"/>
    </location>
</feature>
<comment type="subcellular location">
    <subcellularLocation>
        <location evidence="1">Membrane</location>
        <topology evidence="1">Multi-pass membrane protein</topology>
    </subcellularLocation>
</comment>
<gene>
    <name evidence="7" type="ORF">LRS37_12945</name>
</gene>
<reference evidence="7 8" key="1">
    <citation type="journal article" date="2023" name="Antonie Van Leeuwenhoek">
        <title>Unveiling the genomic potential of a novel thermostable glycoside hydrolases producing Neobacillus sedimentimangrovi UE25.</title>
        <authorList>
            <person name="Ejaz U."/>
            <person name="Saleem F."/>
            <person name="Rashid R."/>
            <person name="Hasan K.A."/>
            <person name="Syed M.N."/>
            <person name="Sohail M."/>
        </authorList>
    </citation>
    <scope>NUCLEOTIDE SEQUENCE [LARGE SCALE GENOMIC DNA]</scope>
    <source>
        <strain evidence="7 8">UE25</strain>
    </source>
</reference>
<accession>A0ABS8QKZ6</accession>
<dbReference type="InterPro" id="IPR006480">
    <property type="entry name" value="Phage_holin_4_1"/>
</dbReference>
<keyword evidence="2 6" id="KW-0812">Transmembrane</keyword>
<dbReference type="NCBIfam" id="TIGR01593">
    <property type="entry name" value="holin_tox_secr"/>
    <property type="match status" value="1"/>
</dbReference>
<evidence type="ECO:0000256" key="3">
    <source>
        <dbReference type="ARBA" id="ARBA00022989"/>
    </source>
</evidence>
<evidence type="ECO:0000256" key="2">
    <source>
        <dbReference type="ARBA" id="ARBA00022692"/>
    </source>
</evidence>
<keyword evidence="4 6" id="KW-0472">Membrane</keyword>
<name>A0ABS8QKZ6_9BACI</name>
<feature type="transmembrane region" description="Helical" evidence="6">
    <location>
        <begin position="60"/>
        <end position="80"/>
    </location>
</feature>
<sequence>MEAIFKTILAIGGTAISFLFGAWHVSLTILMVFMIIDVITGIMKGAYQGKLKSAVGYKGILKKGGIFMVIILGNMLDVLVGNGMPVFRTMAAFFFIGNEGISILENLGQMGVKVPSGIANKLEQLSKQEEIQDQSKSNNEQ</sequence>
<evidence type="ECO:0000256" key="1">
    <source>
        <dbReference type="ARBA" id="ARBA00004141"/>
    </source>
</evidence>
<keyword evidence="3 6" id="KW-1133">Transmembrane helix</keyword>
<dbReference type="RefSeq" id="WP_231315105.1">
    <property type="nucleotide sequence ID" value="NZ_JAJODE010000039.1"/>
</dbReference>
<keyword evidence="8" id="KW-1185">Reference proteome</keyword>
<evidence type="ECO:0000256" key="5">
    <source>
        <dbReference type="ARBA" id="ARBA00023600"/>
    </source>
</evidence>
<organism evidence="7 8">
    <name type="scientific">Neobacillus sedimentimangrovi</name>
    <dbReference type="NCBI Taxonomy" id="2699460"/>
    <lineage>
        <taxon>Bacteria</taxon>
        <taxon>Bacillati</taxon>
        <taxon>Bacillota</taxon>
        <taxon>Bacilli</taxon>
        <taxon>Bacillales</taxon>
        <taxon>Bacillaceae</taxon>
        <taxon>Neobacillus</taxon>
    </lineage>
</organism>
<evidence type="ECO:0000313" key="8">
    <source>
        <dbReference type="Proteomes" id="UP001162836"/>
    </source>
</evidence>
<comment type="caution">
    <text evidence="7">The sequence shown here is derived from an EMBL/GenBank/DDBJ whole genome shotgun (WGS) entry which is preliminary data.</text>
</comment>
<dbReference type="EMBL" id="JAJODE010000039">
    <property type="protein sequence ID" value="MCD4839757.1"/>
    <property type="molecule type" value="Genomic_DNA"/>
</dbReference>
<comment type="similarity">
    <text evidence="5">Belongs to the bacteriophage holin family. Cp-1 holin subfamily.</text>
</comment>
<dbReference type="Pfam" id="PF05105">
    <property type="entry name" value="Phage_holin_4_1"/>
    <property type="match status" value="1"/>
</dbReference>
<evidence type="ECO:0000256" key="6">
    <source>
        <dbReference type="SAM" id="Phobius"/>
    </source>
</evidence>
<evidence type="ECO:0000313" key="7">
    <source>
        <dbReference type="EMBL" id="MCD4839757.1"/>
    </source>
</evidence>
<proteinExistence type="inferred from homology"/>
<dbReference type="Proteomes" id="UP001162836">
    <property type="component" value="Unassembled WGS sequence"/>
</dbReference>